<protein>
    <recommendedName>
        <fullName evidence="4">Transketolase N-terminal domain-containing protein</fullName>
    </recommendedName>
</protein>
<dbReference type="PANTHER" id="PTHR47514:SF1">
    <property type="entry name" value="TRANSKETOLASE N-TERMINAL SECTION-RELATED"/>
    <property type="match status" value="1"/>
</dbReference>
<name>A0A645HN09_9ZZZZ</name>
<evidence type="ECO:0000259" key="4">
    <source>
        <dbReference type="Pfam" id="PF00456"/>
    </source>
</evidence>
<dbReference type="PANTHER" id="PTHR47514">
    <property type="entry name" value="TRANSKETOLASE N-TERMINAL SECTION-RELATED"/>
    <property type="match status" value="1"/>
</dbReference>
<accession>A0A645HN09</accession>
<organism evidence="5">
    <name type="scientific">bioreactor metagenome</name>
    <dbReference type="NCBI Taxonomy" id="1076179"/>
    <lineage>
        <taxon>unclassified sequences</taxon>
        <taxon>metagenomes</taxon>
        <taxon>ecological metagenomes</taxon>
    </lineage>
</organism>
<dbReference type="EMBL" id="VSSQ01091198">
    <property type="protein sequence ID" value="MPN36833.1"/>
    <property type="molecule type" value="Genomic_DNA"/>
</dbReference>
<dbReference type="AlphaFoldDB" id="A0A645HN09"/>
<dbReference type="Pfam" id="PF00456">
    <property type="entry name" value="Transketolase_N"/>
    <property type="match status" value="1"/>
</dbReference>
<reference evidence="5" key="1">
    <citation type="submission" date="2019-08" db="EMBL/GenBank/DDBJ databases">
        <authorList>
            <person name="Kucharzyk K."/>
            <person name="Murdoch R.W."/>
            <person name="Higgins S."/>
            <person name="Loffler F."/>
        </authorList>
    </citation>
    <scope>NUCLEOTIDE SEQUENCE</scope>
</reference>
<proteinExistence type="inferred from homology"/>
<dbReference type="InterPro" id="IPR029061">
    <property type="entry name" value="THDP-binding"/>
</dbReference>
<comment type="cofactor">
    <cofactor evidence="1">
        <name>thiamine diphosphate</name>
        <dbReference type="ChEBI" id="CHEBI:58937"/>
    </cofactor>
</comment>
<evidence type="ECO:0000256" key="2">
    <source>
        <dbReference type="ARBA" id="ARBA00007131"/>
    </source>
</evidence>
<gene>
    <name evidence="5" type="ORF">SDC9_184345</name>
</gene>
<comment type="caution">
    <text evidence="5">The sequence shown here is derived from an EMBL/GenBank/DDBJ whole genome shotgun (WGS) entry which is preliminary data.</text>
</comment>
<sequence length="143" mass="15575">MFCILGDGELQEGQVWEAAAAAEHRKLNRLIAFVDENKRQLDGYVADVCGGDPVEKFRAFGWNAVRVCGWDLAAISREIRAASEQTSAPSVIVLETTKGIGCSFAERELANHYMVISKEMADEAVAEIERRLLAGVYPAGEGA</sequence>
<dbReference type="Gene3D" id="3.40.50.970">
    <property type="match status" value="1"/>
</dbReference>
<keyword evidence="3" id="KW-0786">Thiamine pyrophosphate</keyword>
<evidence type="ECO:0000256" key="3">
    <source>
        <dbReference type="ARBA" id="ARBA00023052"/>
    </source>
</evidence>
<dbReference type="SUPFAM" id="SSF52518">
    <property type="entry name" value="Thiamin diphosphate-binding fold (THDP-binding)"/>
    <property type="match status" value="1"/>
</dbReference>
<evidence type="ECO:0000256" key="1">
    <source>
        <dbReference type="ARBA" id="ARBA00001964"/>
    </source>
</evidence>
<evidence type="ECO:0000313" key="5">
    <source>
        <dbReference type="EMBL" id="MPN36833.1"/>
    </source>
</evidence>
<feature type="domain" description="Transketolase N-terminal" evidence="4">
    <location>
        <begin position="2"/>
        <end position="113"/>
    </location>
</feature>
<comment type="similarity">
    <text evidence="2">Belongs to the transketolase family.</text>
</comment>
<dbReference type="InterPro" id="IPR005474">
    <property type="entry name" value="Transketolase_N"/>
</dbReference>